<organism evidence="6 7">
    <name type="scientific">Allobacillus salarius</name>
    <dbReference type="NCBI Taxonomy" id="1955272"/>
    <lineage>
        <taxon>Bacteria</taxon>
        <taxon>Bacillati</taxon>
        <taxon>Bacillota</taxon>
        <taxon>Bacilli</taxon>
        <taxon>Bacillales</taxon>
        <taxon>Bacillaceae</taxon>
        <taxon>Allobacillus</taxon>
    </lineage>
</organism>
<dbReference type="SMART" id="SM01130">
    <property type="entry name" value="DHDPS"/>
    <property type="match status" value="1"/>
</dbReference>
<dbReference type="EC" id="4.1.3.3" evidence="6"/>
<dbReference type="AlphaFoldDB" id="A0A556PN36"/>
<dbReference type="Gene3D" id="3.20.20.70">
    <property type="entry name" value="Aldolase class I"/>
    <property type="match status" value="1"/>
</dbReference>
<dbReference type="GO" id="GO:0005829">
    <property type="term" value="C:cytosol"/>
    <property type="evidence" value="ECO:0007669"/>
    <property type="project" value="TreeGrafter"/>
</dbReference>
<dbReference type="NCBIfam" id="NF003164">
    <property type="entry name" value="PRK04147.1"/>
    <property type="match status" value="1"/>
</dbReference>
<dbReference type="RefSeq" id="WP_144088371.1">
    <property type="nucleotide sequence ID" value="NZ_VMHE01000007.1"/>
</dbReference>
<sequence>MKGIMTALITPFNEDGTLNDKGLREVVRHNIDVMGVDGLYIGGSTGESFLMDEAMRSELLKIVKEEAGDAVTLIAQIGSLNIEEAIRLGNEAKELGYDALSAITPYYYKFSFEEIKSYYERITEETNHPMVVYSIPVLTGTQMTIDDYGELLAIPNVVGVKYSDTNLSRLTKLKELYPDKVFYGGADDMLLQFIISGADGAIGSTYSLLGKQAKALFDALQNSELKEAKNLQLEMNQVIAKMESIGVYQTLKHVLKEQGVDAGFMKFPFKELTDDEKRQASEIVDILASGK</sequence>
<keyword evidence="2" id="KW-0704">Schiff base</keyword>
<dbReference type="OrthoDB" id="9782828at2"/>
<dbReference type="PRINTS" id="PR00146">
    <property type="entry name" value="DHPICSNTHASE"/>
</dbReference>
<keyword evidence="1 3" id="KW-0456">Lyase</keyword>
<dbReference type="GO" id="GO:0019262">
    <property type="term" value="P:N-acetylneuraminate catabolic process"/>
    <property type="evidence" value="ECO:0007669"/>
    <property type="project" value="TreeGrafter"/>
</dbReference>
<comment type="caution">
    <text evidence="6">The sequence shown here is derived from an EMBL/GenBank/DDBJ whole genome shotgun (WGS) entry which is preliminary data.</text>
</comment>
<keyword evidence="7" id="KW-1185">Reference proteome</keyword>
<dbReference type="PANTHER" id="PTHR42849">
    <property type="entry name" value="N-ACETYLNEURAMINATE LYASE"/>
    <property type="match status" value="1"/>
</dbReference>
<dbReference type="EMBL" id="VMHE01000007">
    <property type="protein sequence ID" value="TSJ65806.1"/>
    <property type="molecule type" value="Genomic_DNA"/>
</dbReference>
<dbReference type="InterPro" id="IPR020625">
    <property type="entry name" value="Schiff_base-form_aldolases_AS"/>
</dbReference>
<accession>A0A556PN36</accession>
<dbReference type="PROSITE" id="PS00666">
    <property type="entry name" value="DHDPS_2"/>
    <property type="match status" value="1"/>
</dbReference>
<name>A0A556PN36_9BACI</name>
<evidence type="ECO:0000256" key="1">
    <source>
        <dbReference type="ARBA" id="ARBA00023239"/>
    </source>
</evidence>
<dbReference type="SUPFAM" id="SSF51569">
    <property type="entry name" value="Aldolase"/>
    <property type="match status" value="1"/>
</dbReference>
<evidence type="ECO:0000256" key="4">
    <source>
        <dbReference type="PIRSR" id="PIRSR001365-1"/>
    </source>
</evidence>
<comment type="similarity">
    <text evidence="3">Belongs to the DapA family.</text>
</comment>
<dbReference type="Proteomes" id="UP000316425">
    <property type="component" value="Unassembled WGS sequence"/>
</dbReference>
<dbReference type="InterPro" id="IPR013785">
    <property type="entry name" value="Aldolase_TIM"/>
</dbReference>
<evidence type="ECO:0000256" key="2">
    <source>
        <dbReference type="ARBA" id="ARBA00023270"/>
    </source>
</evidence>
<feature type="active site" description="Proton donor/acceptor" evidence="4">
    <location>
        <position position="133"/>
    </location>
</feature>
<feature type="binding site" evidence="5">
    <location>
        <position position="202"/>
    </location>
    <ligand>
        <name>pyruvate</name>
        <dbReference type="ChEBI" id="CHEBI:15361"/>
    </ligand>
</feature>
<reference evidence="6 7" key="1">
    <citation type="submission" date="2019-07" db="EMBL/GenBank/DDBJ databases">
        <title>Allobacillus sp. nov. SKP isolated from shrimp paste of Euphausiacea.</title>
        <authorList>
            <person name="Kanchanasin P."/>
            <person name="Tanasupawat S."/>
            <person name="Shi W."/>
            <person name="Wu L."/>
            <person name="Ma J."/>
        </authorList>
    </citation>
    <scope>NUCLEOTIDE SEQUENCE [LARGE SCALE GENOMIC DNA]</scope>
    <source>
        <strain evidence="6 7">SKP4-8</strain>
    </source>
</reference>
<dbReference type="GO" id="GO:0008747">
    <property type="term" value="F:N-acetylneuraminate lyase activity"/>
    <property type="evidence" value="ECO:0007669"/>
    <property type="project" value="UniProtKB-EC"/>
</dbReference>
<gene>
    <name evidence="6" type="ORF">FPQ13_05725</name>
</gene>
<feature type="binding site" evidence="5">
    <location>
        <position position="45"/>
    </location>
    <ligand>
        <name>pyruvate</name>
        <dbReference type="ChEBI" id="CHEBI:15361"/>
    </ligand>
</feature>
<feature type="active site" description="Schiff-base intermediate with substrate" evidence="4">
    <location>
        <position position="161"/>
    </location>
</feature>
<dbReference type="Pfam" id="PF00701">
    <property type="entry name" value="DHDPS"/>
    <property type="match status" value="1"/>
</dbReference>
<evidence type="ECO:0000256" key="3">
    <source>
        <dbReference type="PIRNR" id="PIRNR001365"/>
    </source>
</evidence>
<protein>
    <submittedName>
        <fullName evidence="6">N-acetylneuraminate lyase</fullName>
        <ecNumber evidence="6">4.1.3.3</ecNumber>
    </submittedName>
</protein>
<evidence type="ECO:0000313" key="6">
    <source>
        <dbReference type="EMBL" id="TSJ65806.1"/>
    </source>
</evidence>
<proteinExistence type="inferred from homology"/>
<dbReference type="PIRSF" id="PIRSF001365">
    <property type="entry name" value="DHDPS"/>
    <property type="match status" value="1"/>
</dbReference>
<dbReference type="InterPro" id="IPR002220">
    <property type="entry name" value="DapA-like"/>
</dbReference>
<dbReference type="PANTHER" id="PTHR42849:SF1">
    <property type="entry name" value="N-ACETYLNEURAMINATE LYASE"/>
    <property type="match status" value="1"/>
</dbReference>
<evidence type="ECO:0000256" key="5">
    <source>
        <dbReference type="PIRSR" id="PIRSR001365-2"/>
    </source>
</evidence>
<evidence type="ECO:0000313" key="7">
    <source>
        <dbReference type="Proteomes" id="UP000316425"/>
    </source>
</evidence>